<dbReference type="Proteomes" id="UP000042394">
    <property type="component" value="Unassembled WGS sequence"/>
</dbReference>
<proteinExistence type="predicted"/>
<feature type="region of interest" description="Disordered" evidence="1">
    <location>
        <begin position="1"/>
        <end position="31"/>
    </location>
</feature>
<evidence type="ECO:0000313" key="3">
    <source>
        <dbReference type="Proteomes" id="UP000042394"/>
    </source>
</evidence>
<organism evidence="2 3">
    <name type="scientific">Salmonella enterica subsp. enterica serovar Bovismorbificans</name>
    <dbReference type="NCBI Taxonomy" id="58097"/>
    <lineage>
        <taxon>Bacteria</taxon>
        <taxon>Pseudomonadati</taxon>
        <taxon>Pseudomonadota</taxon>
        <taxon>Gammaproteobacteria</taxon>
        <taxon>Enterobacterales</taxon>
        <taxon>Enterobacteriaceae</taxon>
        <taxon>Salmonella</taxon>
    </lineage>
</organism>
<accession>A0A655D2J7</accession>
<dbReference type="AlphaFoldDB" id="A0A655D2J7"/>
<protein>
    <submittedName>
        <fullName evidence="2">Uncharacterized protein</fullName>
    </submittedName>
</protein>
<gene>
    <name evidence="2" type="ORF">ERS008207_02662</name>
</gene>
<name>A0A655D2J7_SALET</name>
<reference evidence="2 3" key="1">
    <citation type="submission" date="2015-03" db="EMBL/GenBank/DDBJ databases">
        <authorList>
            <consortium name="Pathogen Informatics"/>
        </authorList>
    </citation>
    <scope>NUCLEOTIDE SEQUENCE [LARGE SCALE GENOMIC DNA]</scope>
    <source>
        <strain evidence="2 3">D4891</strain>
    </source>
</reference>
<dbReference type="EMBL" id="CQPD01000026">
    <property type="protein sequence ID" value="CNU42504.1"/>
    <property type="molecule type" value="Genomic_DNA"/>
</dbReference>
<feature type="region of interest" description="Disordered" evidence="1">
    <location>
        <begin position="56"/>
        <end position="77"/>
    </location>
</feature>
<sequence length="77" mass="8874">MSQQRVMESRHQRRALSAQRNIPPPKIADHCNPRMGDDVIIIANLQRMRGLAGRFMPDRLPMTTNGDDIPRLQTLLR</sequence>
<evidence type="ECO:0000256" key="1">
    <source>
        <dbReference type="SAM" id="MobiDB-lite"/>
    </source>
</evidence>
<evidence type="ECO:0000313" key="2">
    <source>
        <dbReference type="EMBL" id="CNU42504.1"/>
    </source>
</evidence>